<dbReference type="Pfam" id="PF13560">
    <property type="entry name" value="HTH_31"/>
    <property type="match status" value="1"/>
</dbReference>
<evidence type="ECO:0000259" key="3">
    <source>
        <dbReference type="SMART" id="SM00530"/>
    </source>
</evidence>
<feature type="domain" description="HTH cro/C1-type" evidence="3">
    <location>
        <begin position="21"/>
        <end position="76"/>
    </location>
</feature>
<dbReference type="SUPFAM" id="SSF47413">
    <property type="entry name" value="lambda repressor-like DNA-binding domains"/>
    <property type="match status" value="1"/>
</dbReference>
<feature type="region of interest" description="Disordered" evidence="1">
    <location>
        <begin position="157"/>
        <end position="182"/>
    </location>
</feature>
<accession>A0ABY9UNJ8</accession>
<keyword evidence="2" id="KW-1133">Transmembrane helix</keyword>
<evidence type="ECO:0000313" key="4">
    <source>
        <dbReference type="EMBL" id="WNE94122.1"/>
    </source>
</evidence>
<reference evidence="4 5" key="1">
    <citation type="submission" date="2023-02" db="EMBL/GenBank/DDBJ databases">
        <title>Streptomyces sp. SCA4-21 with antifungal activity against Fusarium oxysporum f. sp. cubense, Streptomyces sp. SCA2-17 with antifungal activity against Fusarium oxysporum f. sp. cubense.</title>
        <authorList>
            <person name="Qi D."/>
        </authorList>
    </citation>
    <scope>NUCLEOTIDE SEQUENCE [LARGE SCALE GENOMIC DNA]</scope>
    <source>
        <strain evidence="4 5">SCA4-21</strain>
    </source>
</reference>
<sequence>MPRWKELPDSLDERVRKLIIQLRRLKDRSGLSLVSLESKTGYSRASWERYFNGKALPPRQAVEALARVVGTEPTQVLVLHEMAEQAWQQREARSPAADVQDGGEQAAAEEERRTAVGTERPPGVRRPIALAAVVAAALVGMGAGMLIAAPWGDDDGGDGKAKTAVDSPRPSGSTGTATEGPGPYVYQLGKTYPCDVRRSRAVGGGLTARYSTTRTAILAGPGWDVVEAQCLLRHHKVDPGVVDGIYGQQTIAAVVRLQKKAGLPEDGIVGPDTWQVLRK</sequence>
<evidence type="ECO:0000256" key="2">
    <source>
        <dbReference type="SAM" id="Phobius"/>
    </source>
</evidence>
<dbReference type="SMART" id="SM00530">
    <property type="entry name" value="HTH_XRE"/>
    <property type="match status" value="1"/>
</dbReference>
<organism evidence="4 5">
    <name type="scientific">Streptomyces luomodiensis</name>
    <dbReference type="NCBI Taxonomy" id="3026192"/>
    <lineage>
        <taxon>Bacteria</taxon>
        <taxon>Bacillati</taxon>
        <taxon>Actinomycetota</taxon>
        <taxon>Actinomycetes</taxon>
        <taxon>Kitasatosporales</taxon>
        <taxon>Streptomycetaceae</taxon>
        <taxon>Streptomyces</taxon>
    </lineage>
</organism>
<proteinExistence type="predicted"/>
<gene>
    <name evidence="4" type="ORF">PS467_01695</name>
</gene>
<dbReference type="Gene3D" id="1.10.101.10">
    <property type="entry name" value="PGBD-like superfamily/PGBD"/>
    <property type="match status" value="1"/>
</dbReference>
<evidence type="ECO:0000256" key="1">
    <source>
        <dbReference type="SAM" id="MobiDB-lite"/>
    </source>
</evidence>
<dbReference type="InterPro" id="IPR036366">
    <property type="entry name" value="PGBDSf"/>
</dbReference>
<dbReference type="RefSeq" id="WP_311033613.1">
    <property type="nucleotide sequence ID" value="NZ_CP117522.1"/>
</dbReference>
<feature type="region of interest" description="Disordered" evidence="1">
    <location>
        <begin position="88"/>
        <end position="122"/>
    </location>
</feature>
<dbReference type="InterPro" id="IPR036365">
    <property type="entry name" value="PGBD-like_sf"/>
</dbReference>
<keyword evidence="2" id="KW-0812">Transmembrane</keyword>
<dbReference type="InterPro" id="IPR002477">
    <property type="entry name" value="Peptidoglycan-bd-like"/>
</dbReference>
<keyword evidence="5" id="KW-1185">Reference proteome</keyword>
<keyword evidence="2" id="KW-0472">Membrane</keyword>
<name>A0ABY9UNJ8_9ACTN</name>
<dbReference type="InterPro" id="IPR010982">
    <property type="entry name" value="Lambda_DNA-bd_dom_sf"/>
</dbReference>
<dbReference type="Pfam" id="PF01471">
    <property type="entry name" value="PG_binding_1"/>
    <property type="match status" value="1"/>
</dbReference>
<dbReference type="SUPFAM" id="SSF47090">
    <property type="entry name" value="PGBD-like"/>
    <property type="match status" value="1"/>
</dbReference>
<dbReference type="Proteomes" id="UP001305606">
    <property type="component" value="Chromosome"/>
</dbReference>
<dbReference type="Gene3D" id="1.10.260.40">
    <property type="entry name" value="lambda repressor-like DNA-binding domains"/>
    <property type="match status" value="1"/>
</dbReference>
<dbReference type="InterPro" id="IPR001387">
    <property type="entry name" value="Cro/C1-type_HTH"/>
</dbReference>
<evidence type="ECO:0000313" key="5">
    <source>
        <dbReference type="Proteomes" id="UP001305606"/>
    </source>
</evidence>
<dbReference type="EMBL" id="CP117522">
    <property type="protein sequence ID" value="WNE94122.1"/>
    <property type="molecule type" value="Genomic_DNA"/>
</dbReference>
<protein>
    <submittedName>
        <fullName evidence="4">Peptidoglycan-binding protein</fullName>
    </submittedName>
</protein>
<dbReference type="CDD" id="cd00093">
    <property type="entry name" value="HTH_XRE"/>
    <property type="match status" value="1"/>
</dbReference>
<feature type="transmembrane region" description="Helical" evidence="2">
    <location>
        <begin position="128"/>
        <end position="151"/>
    </location>
</feature>